<dbReference type="AlphaFoldDB" id="A0A5N5F936"/>
<reference evidence="10 11" key="1">
    <citation type="submission" date="2019-09" db="EMBL/GenBank/DDBJ databases">
        <authorList>
            <person name="Ou C."/>
        </authorList>
    </citation>
    <scope>NUCLEOTIDE SEQUENCE [LARGE SCALE GENOMIC DNA]</scope>
    <source>
        <strain evidence="10">S2</strain>
        <tissue evidence="10">Leaf</tissue>
    </source>
</reference>
<gene>
    <name evidence="10" type="ORF">D8674_001441</name>
</gene>
<comment type="similarity">
    <text evidence="3">In the N-terminal section; belongs to the PMEI family.</text>
</comment>
<evidence type="ECO:0000256" key="5">
    <source>
        <dbReference type="ARBA" id="ARBA00022512"/>
    </source>
</evidence>
<dbReference type="CDD" id="cd15798">
    <property type="entry name" value="PMEI-like_3"/>
    <property type="match status" value="2"/>
</dbReference>
<feature type="active site" evidence="8">
    <location>
        <position position="743"/>
    </location>
</feature>
<keyword evidence="6" id="KW-0378">Hydrolase</keyword>
<dbReference type="InterPro" id="IPR011050">
    <property type="entry name" value="Pectin_lyase_fold/virulence"/>
</dbReference>
<dbReference type="Gene3D" id="1.20.140.40">
    <property type="entry name" value="Invertase/pectin methylesterase inhibitor family protein"/>
    <property type="match status" value="2"/>
</dbReference>
<dbReference type="PANTHER" id="PTHR31707">
    <property type="entry name" value="PECTINESTERASE"/>
    <property type="match status" value="1"/>
</dbReference>
<evidence type="ECO:0000256" key="6">
    <source>
        <dbReference type="ARBA" id="ARBA00022801"/>
    </source>
</evidence>
<protein>
    <submittedName>
        <fullName evidence="10">Pectinesterase/pectinesterase inhibitor 33</fullName>
    </submittedName>
</protein>
<dbReference type="Proteomes" id="UP000327157">
    <property type="component" value="Chromosome 1"/>
</dbReference>
<dbReference type="SMART" id="SM00856">
    <property type="entry name" value="PMEI"/>
    <property type="match status" value="2"/>
</dbReference>
<dbReference type="GO" id="GO:0004857">
    <property type="term" value="F:enzyme inhibitor activity"/>
    <property type="evidence" value="ECO:0007669"/>
    <property type="project" value="InterPro"/>
</dbReference>
<dbReference type="InterPro" id="IPR033131">
    <property type="entry name" value="Pectinesterase_Asp_AS"/>
</dbReference>
<evidence type="ECO:0000256" key="2">
    <source>
        <dbReference type="ARBA" id="ARBA00005184"/>
    </source>
</evidence>
<dbReference type="PROSITE" id="PS00503">
    <property type="entry name" value="PECTINESTERASE_2"/>
    <property type="match status" value="2"/>
</dbReference>
<dbReference type="InterPro" id="IPR012334">
    <property type="entry name" value="Pectin_lyas_fold"/>
</dbReference>
<evidence type="ECO:0000313" key="10">
    <source>
        <dbReference type="EMBL" id="KAB2598521.1"/>
    </source>
</evidence>
<dbReference type="InterPro" id="IPR018040">
    <property type="entry name" value="Pectinesterase_Tyr_AS"/>
</dbReference>
<dbReference type="InterPro" id="IPR035513">
    <property type="entry name" value="Invertase/methylesterase_inhib"/>
</dbReference>
<evidence type="ECO:0000313" key="11">
    <source>
        <dbReference type="Proteomes" id="UP000327157"/>
    </source>
</evidence>
<feature type="domain" description="Pectinesterase inhibitor" evidence="9">
    <location>
        <begin position="440"/>
        <end position="559"/>
    </location>
</feature>
<comment type="pathway">
    <text evidence="2">Glycan metabolism; pectin degradation; 2-dehydro-3-deoxy-D-gluconate from pectin: step 1/5.</text>
</comment>
<reference evidence="11" key="2">
    <citation type="submission" date="2019-10" db="EMBL/GenBank/DDBJ databases">
        <title>A de novo genome assembly of a pear dwarfing rootstock.</title>
        <authorList>
            <person name="Wang F."/>
            <person name="Wang J."/>
            <person name="Li S."/>
            <person name="Zhang Y."/>
            <person name="Fang M."/>
            <person name="Ma L."/>
            <person name="Zhao Y."/>
            <person name="Jiang S."/>
        </authorList>
    </citation>
    <scope>NUCLEOTIDE SEQUENCE [LARGE SCALE GENOMIC DNA]</scope>
</reference>
<dbReference type="Gene3D" id="2.160.20.10">
    <property type="entry name" value="Single-stranded right-handed beta-helix, Pectin lyase-like"/>
    <property type="match status" value="2"/>
</dbReference>
<proteinExistence type="inferred from homology"/>
<evidence type="ECO:0000256" key="8">
    <source>
        <dbReference type="PROSITE-ProRule" id="PRU10040"/>
    </source>
</evidence>
<dbReference type="SUPFAM" id="SSF101148">
    <property type="entry name" value="Plant invertase/pectin methylesterase inhibitor"/>
    <property type="match status" value="2"/>
</dbReference>
<reference evidence="10 11" key="3">
    <citation type="submission" date="2019-11" db="EMBL/GenBank/DDBJ databases">
        <title>A de novo genome assembly of a pear dwarfing rootstock.</title>
        <authorList>
            <person name="Wang F."/>
            <person name="Wang J."/>
            <person name="Li S."/>
            <person name="Zhang Y."/>
            <person name="Fang M."/>
            <person name="Ma L."/>
            <person name="Zhao Y."/>
            <person name="Jiang S."/>
        </authorList>
    </citation>
    <scope>NUCLEOTIDE SEQUENCE [LARGE SCALE GENOMIC DNA]</scope>
    <source>
        <strain evidence="10">S2</strain>
        <tissue evidence="10">Leaf</tissue>
    </source>
</reference>
<comment type="subcellular location">
    <subcellularLocation>
        <location evidence="1">Secreted</location>
        <location evidence="1">Cell wall</location>
    </subcellularLocation>
</comment>
<dbReference type="SUPFAM" id="SSF51126">
    <property type="entry name" value="Pectin lyase-like"/>
    <property type="match status" value="2"/>
</dbReference>
<keyword evidence="5" id="KW-0134">Cell wall</keyword>
<sequence>MLVEVALERALDVITYTSQYGQNCQNDNEKAAWADCLKLFDNTVNQLNVTLEGLGNKRKCSNFDAQTWLSAALTNIHTCRVGSLELNVTDFITPIYRSSNNVSELISNSLAIGSQLLGTEESYNESEKFPNWVSKHDRRLLQASNIRANLLVAKDGSGHFSTVQAALDEAARRRVKSKFIIYVKKGVYTENIQVSNINSKIMLVGAGIRYTIITSSRSVSEGYTTYNSATAGINGQGFVARGISFINTAGPLKGQAVALRSASDLSVFYRCAFQGYQDTLMVHSQRQFYRECYIFGTIDFIFGNAAAVFQNCMIYVRKPLWGQVNVITAQGRNDPFQNTAISIHNSQVRAAADLKPVASSYKTYLGRPWMQYSRVVFMKCYLDNLVNPAGWLRWQRSNFALSTLYYGEYQNFGPGSCTRYRVTWPGFHAITSPNVASMFTAGSLIAGWSWLPTTVQVTLERALKAQSHNKWLGQKCRNKKERAAWADCMSLYEETIKLLNQTIDPATKCTDYDTQTWLSTALTNLDTCRAGFVELAVSDFVFPLMSNNVSKLISNTLSLWNSSNVSPLTNMYTEGYPSWVSPGNRKLLQSTPTADVVVAQDGSGNYKTIKAALDAAAARSGSKRFVIHVKRGVYKENLEIKLKNIYLLGDGLRYTIITGSRSVVGGSTTFKSATVAVTGEGFIARGITFRNTAGPENHQAVALRSGADLSVFYRCGFEGYQDTLYTHSQRQFYRECYVYGTVDFIFGNAAVVFQNCMIYARKPMSGQQNTITAQGRTDPNQNTGISIHDSRVMAALDFESSVGSVKTFLGRPWKEYSRTVFMQSFLDTLVDPAGWLKWSGDFALKTLYYGEYKNIGPGAPTTGRVKWGGYRIITSSSEASKFTVDNFIAGSSWLPATNVAFAAGL</sequence>
<dbReference type="Pfam" id="PF04043">
    <property type="entry name" value="PMEI"/>
    <property type="match status" value="2"/>
</dbReference>
<dbReference type="UniPathway" id="UPA00545">
    <property type="reaction ID" value="UER00823"/>
</dbReference>
<dbReference type="PROSITE" id="PS00800">
    <property type="entry name" value="PECTINESTERASE_1"/>
    <property type="match status" value="1"/>
</dbReference>
<keyword evidence="11" id="KW-1185">Reference proteome</keyword>
<organism evidence="10 11">
    <name type="scientific">Pyrus ussuriensis x Pyrus communis</name>
    <dbReference type="NCBI Taxonomy" id="2448454"/>
    <lineage>
        <taxon>Eukaryota</taxon>
        <taxon>Viridiplantae</taxon>
        <taxon>Streptophyta</taxon>
        <taxon>Embryophyta</taxon>
        <taxon>Tracheophyta</taxon>
        <taxon>Spermatophyta</taxon>
        <taxon>Magnoliopsida</taxon>
        <taxon>eudicotyledons</taxon>
        <taxon>Gunneridae</taxon>
        <taxon>Pentapetalae</taxon>
        <taxon>rosids</taxon>
        <taxon>fabids</taxon>
        <taxon>Rosales</taxon>
        <taxon>Rosaceae</taxon>
        <taxon>Amygdaloideae</taxon>
        <taxon>Maleae</taxon>
        <taxon>Pyrus</taxon>
    </lineage>
</organism>
<dbReference type="GO" id="GO:0042545">
    <property type="term" value="P:cell wall modification"/>
    <property type="evidence" value="ECO:0007669"/>
    <property type="project" value="InterPro"/>
</dbReference>
<dbReference type="OrthoDB" id="2019149at2759"/>
<dbReference type="GO" id="GO:0030599">
    <property type="term" value="F:pectinesterase activity"/>
    <property type="evidence" value="ECO:0007669"/>
    <property type="project" value="InterPro"/>
</dbReference>
<evidence type="ECO:0000256" key="7">
    <source>
        <dbReference type="ARBA" id="ARBA00023085"/>
    </source>
</evidence>
<feature type="domain" description="Pectinesterase inhibitor" evidence="9">
    <location>
        <begin position="1"/>
        <end position="112"/>
    </location>
</feature>
<accession>A0A5N5F936</accession>
<name>A0A5N5F936_9ROSA</name>
<dbReference type="NCBIfam" id="TIGR01614">
    <property type="entry name" value="PME_inhib"/>
    <property type="match status" value="2"/>
</dbReference>
<comment type="caution">
    <text evidence="10">The sequence shown here is derived from an EMBL/GenBank/DDBJ whole genome shotgun (WGS) entry which is preliminary data.</text>
</comment>
<dbReference type="GO" id="GO:0045490">
    <property type="term" value="P:pectin catabolic process"/>
    <property type="evidence" value="ECO:0007669"/>
    <property type="project" value="UniProtKB-UniPathway"/>
</dbReference>
<dbReference type="InterPro" id="IPR006501">
    <property type="entry name" value="Pectinesterase_inhib_dom"/>
</dbReference>
<dbReference type="InterPro" id="IPR000070">
    <property type="entry name" value="Pectinesterase_cat"/>
</dbReference>
<evidence type="ECO:0000256" key="3">
    <source>
        <dbReference type="ARBA" id="ARBA00006027"/>
    </source>
</evidence>
<dbReference type="EMBL" id="SMOL01000768">
    <property type="protein sequence ID" value="KAB2598521.1"/>
    <property type="molecule type" value="Genomic_DNA"/>
</dbReference>
<dbReference type="FunFam" id="2.160.20.10:FF:000001">
    <property type="entry name" value="Pectinesterase"/>
    <property type="match status" value="2"/>
</dbReference>
<evidence type="ECO:0000256" key="1">
    <source>
        <dbReference type="ARBA" id="ARBA00004191"/>
    </source>
</evidence>
<dbReference type="Pfam" id="PF01095">
    <property type="entry name" value="Pectinesterase"/>
    <property type="match status" value="2"/>
</dbReference>
<keyword evidence="7" id="KW-0063">Aspartyl esterase</keyword>
<comment type="similarity">
    <text evidence="4">In the C-terminal section; belongs to the pectinesterase family.</text>
</comment>
<evidence type="ECO:0000259" key="9">
    <source>
        <dbReference type="SMART" id="SM00856"/>
    </source>
</evidence>
<keyword evidence="5" id="KW-0964">Secreted</keyword>
<evidence type="ECO:0000256" key="4">
    <source>
        <dbReference type="ARBA" id="ARBA00007786"/>
    </source>
</evidence>
<feature type="active site" evidence="8">
    <location>
        <position position="299"/>
    </location>
</feature>